<evidence type="ECO:0000313" key="13">
    <source>
        <dbReference type="Proteomes" id="UP000708576"/>
    </source>
</evidence>
<evidence type="ECO:0000313" key="12">
    <source>
        <dbReference type="EMBL" id="MBS2099461.1"/>
    </source>
</evidence>
<dbReference type="SUPFAM" id="SSF51735">
    <property type="entry name" value="NAD(P)-binding Rossmann-fold domains"/>
    <property type="match status" value="1"/>
</dbReference>
<keyword evidence="6 9" id="KW-0560">Oxidoreductase</keyword>
<comment type="similarity">
    <text evidence="2 9">Belongs to the ketopantoate reductase family.</text>
</comment>
<dbReference type="InterPro" id="IPR013332">
    <property type="entry name" value="KPR_N"/>
</dbReference>
<organism evidence="12 13">
    <name type="scientific">Carboxylicivirga linearis</name>
    <dbReference type="NCBI Taxonomy" id="1628157"/>
    <lineage>
        <taxon>Bacteria</taxon>
        <taxon>Pseudomonadati</taxon>
        <taxon>Bacteroidota</taxon>
        <taxon>Bacteroidia</taxon>
        <taxon>Marinilabiliales</taxon>
        <taxon>Marinilabiliaceae</taxon>
        <taxon>Carboxylicivirga</taxon>
    </lineage>
</organism>
<accession>A0ABS5JYS0</accession>
<comment type="caution">
    <text evidence="12">The sequence shown here is derived from an EMBL/GenBank/DDBJ whole genome shotgun (WGS) entry which is preliminary data.</text>
</comment>
<keyword evidence="5 9" id="KW-0521">NADP</keyword>
<evidence type="ECO:0000256" key="6">
    <source>
        <dbReference type="ARBA" id="ARBA00023002"/>
    </source>
</evidence>
<reference evidence="12 13" key="1">
    <citation type="journal article" date="2015" name="Int. J. Syst. Evol. Microbiol.">
        <title>Carboxylicivirga linearis sp. nov., isolated from a sea cucumber culture pond.</title>
        <authorList>
            <person name="Wang F.Q."/>
            <person name="Zhou Y.X."/>
            <person name="Lin X.Z."/>
            <person name="Chen G.J."/>
            <person name="Du Z.J."/>
        </authorList>
    </citation>
    <scope>NUCLEOTIDE SEQUENCE [LARGE SCALE GENOMIC DNA]</scope>
    <source>
        <strain evidence="12 13">FB218</strain>
    </source>
</reference>
<name>A0ABS5JYS0_9BACT</name>
<comment type="pathway">
    <text evidence="1 9">Cofactor biosynthesis; (R)-pantothenate biosynthesis; (R)-pantoate from 3-methyl-2-oxobutanoate: step 2/2.</text>
</comment>
<dbReference type="RefSeq" id="WP_212216703.1">
    <property type="nucleotide sequence ID" value="NZ_JAGUCO010000011.1"/>
</dbReference>
<evidence type="ECO:0000256" key="3">
    <source>
        <dbReference type="ARBA" id="ARBA00013014"/>
    </source>
</evidence>
<dbReference type="NCBIfam" id="TIGR00745">
    <property type="entry name" value="apbA_panE"/>
    <property type="match status" value="1"/>
</dbReference>
<feature type="domain" description="Ketopantoate reductase N-terminal" evidence="10">
    <location>
        <begin position="3"/>
        <end position="152"/>
    </location>
</feature>
<dbReference type="InterPro" id="IPR036291">
    <property type="entry name" value="NAD(P)-bd_dom_sf"/>
</dbReference>
<comment type="catalytic activity">
    <reaction evidence="8 9">
        <text>(R)-pantoate + NADP(+) = 2-dehydropantoate + NADPH + H(+)</text>
        <dbReference type="Rhea" id="RHEA:16233"/>
        <dbReference type="ChEBI" id="CHEBI:11561"/>
        <dbReference type="ChEBI" id="CHEBI:15378"/>
        <dbReference type="ChEBI" id="CHEBI:15980"/>
        <dbReference type="ChEBI" id="CHEBI:57783"/>
        <dbReference type="ChEBI" id="CHEBI:58349"/>
        <dbReference type="EC" id="1.1.1.169"/>
    </reaction>
</comment>
<dbReference type="SUPFAM" id="SSF48179">
    <property type="entry name" value="6-phosphogluconate dehydrogenase C-terminal domain-like"/>
    <property type="match status" value="1"/>
</dbReference>
<dbReference type="PANTHER" id="PTHR21708">
    <property type="entry name" value="PROBABLE 2-DEHYDROPANTOATE 2-REDUCTASE"/>
    <property type="match status" value="1"/>
</dbReference>
<protein>
    <recommendedName>
        <fullName evidence="4 9">2-dehydropantoate 2-reductase</fullName>
        <ecNumber evidence="3 9">1.1.1.169</ecNumber>
    </recommendedName>
    <alternativeName>
        <fullName evidence="7 9">Ketopantoate reductase</fullName>
    </alternativeName>
</protein>
<comment type="function">
    <text evidence="9">Catalyzes the NADPH-dependent reduction of ketopantoate into pantoic acid.</text>
</comment>
<dbReference type="InterPro" id="IPR013752">
    <property type="entry name" value="KPA_reductase"/>
</dbReference>
<evidence type="ECO:0000256" key="4">
    <source>
        <dbReference type="ARBA" id="ARBA00019465"/>
    </source>
</evidence>
<dbReference type="EC" id="1.1.1.169" evidence="3 9"/>
<evidence type="ECO:0000256" key="1">
    <source>
        <dbReference type="ARBA" id="ARBA00004994"/>
    </source>
</evidence>
<evidence type="ECO:0000259" key="10">
    <source>
        <dbReference type="Pfam" id="PF02558"/>
    </source>
</evidence>
<dbReference type="Gene3D" id="3.40.50.720">
    <property type="entry name" value="NAD(P)-binding Rossmann-like Domain"/>
    <property type="match status" value="1"/>
</dbReference>
<feature type="domain" description="Ketopantoate reductase C-terminal" evidence="11">
    <location>
        <begin position="178"/>
        <end position="298"/>
    </location>
</feature>
<dbReference type="Pfam" id="PF08546">
    <property type="entry name" value="ApbA_C"/>
    <property type="match status" value="1"/>
</dbReference>
<dbReference type="Proteomes" id="UP000708576">
    <property type="component" value="Unassembled WGS sequence"/>
</dbReference>
<dbReference type="InterPro" id="IPR051402">
    <property type="entry name" value="KPR-Related"/>
</dbReference>
<evidence type="ECO:0000256" key="7">
    <source>
        <dbReference type="ARBA" id="ARBA00032024"/>
    </source>
</evidence>
<sequence length="313" mass="34529">MHIAIIGTGGVGGYFGAKLAQAGNQVTFLARGEHLKAIKENGLMVKSIHGDFHVKEVAATDAILEIDSPDLVITAVKAWQIKEVREDINKILHPGSMVLPLQNGVMAAEELSEVINPSHVLNGLCRIISKIDGPGVINHFGVKPEIVFGELNKTETKRTAALTQLFDDAGITNKASRDIEVDLWKKFISICVSALLAVTKTTYGEIREIKETRQMMIDLLNEIYDLSKKKGVNIKSDFIDKTIAFLDSFPYNSTSSLTRDVWEGRPSEIEYQNGTVVKLAKKLGVDVPINRFVYNCVLPMELKARGKKLSKPN</sequence>
<dbReference type="Pfam" id="PF02558">
    <property type="entry name" value="ApbA"/>
    <property type="match status" value="1"/>
</dbReference>
<dbReference type="PANTHER" id="PTHR21708:SF26">
    <property type="entry name" value="2-DEHYDROPANTOATE 2-REDUCTASE"/>
    <property type="match status" value="1"/>
</dbReference>
<dbReference type="InterPro" id="IPR013328">
    <property type="entry name" value="6PGD_dom2"/>
</dbReference>
<dbReference type="Gene3D" id="1.10.1040.10">
    <property type="entry name" value="N-(1-d-carboxylethyl)-l-norvaline Dehydrogenase, domain 2"/>
    <property type="match status" value="1"/>
</dbReference>
<keyword evidence="13" id="KW-1185">Reference proteome</keyword>
<evidence type="ECO:0000256" key="8">
    <source>
        <dbReference type="ARBA" id="ARBA00048793"/>
    </source>
</evidence>
<dbReference type="InterPro" id="IPR008927">
    <property type="entry name" value="6-PGluconate_DH-like_C_sf"/>
</dbReference>
<evidence type="ECO:0000256" key="9">
    <source>
        <dbReference type="RuleBase" id="RU362068"/>
    </source>
</evidence>
<evidence type="ECO:0000256" key="2">
    <source>
        <dbReference type="ARBA" id="ARBA00007870"/>
    </source>
</evidence>
<proteinExistence type="inferred from homology"/>
<dbReference type="InterPro" id="IPR003710">
    <property type="entry name" value="ApbA"/>
</dbReference>
<gene>
    <name evidence="12" type="ORF">KEM10_14290</name>
</gene>
<evidence type="ECO:0000259" key="11">
    <source>
        <dbReference type="Pfam" id="PF08546"/>
    </source>
</evidence>
<keyword evidence="9" id="KW-0566">Pantothenate biosynthesis</keyword>
<evidence type="ECO:0000256" key="5">
    <source>
        <dbReference type="ARBA" id="ARBA00022857"/>
    </source>
</evidence>
<dbReference type="EMBL" id="JAGUCO010000011">
    <property type="protein sequence ID" value="MBS2099461.1"/>
    <property type="molecule type" value="Genomic_DNA"/>
</dbReference>